<dbReference type="Proteomes" id="UP000267145">
    <property type="component" value="Unassembled WGS sequence"/>
</dbReference>
<dbReference type="STRING" id="1051616.A0A3M9YBD3"/>
<evidence type="ECO:0000259" key="8">
    <source>
        <dbReference type="Pfam" id="PF00171"/>
    </source>
</evidence>
<dbReference type="PROSITE" id="PS00687">
    <property type="entry name" value="ALDEHYDE_DEHYDR_GLU"/>
    <property type="match status" value="1"/>
</dbReference>
<dbReference type="FunFam" id="3.40.605.10:FF:000007">
    <property type="entry name" value="NAD/NADP-dependent betaine aldehyde dehydrogenase"/>
    <property type="match status" value="1"/>
</dbReference>
<keyword evidence="2 6" id="KW-0560">Oxidoreductase</keyword>
<organism evidence="9 10">
    <name type="scientific">Verticillium nonalfalfae</name>
    <dbReference type="NCBI Taxonomy" id="1051616"/>
    <lineage>
        <taxon>Eukaryota</taxon>
        <taxon>Fungi</taxon>
        <taxon>Dikarya</taxon>
        <taxon>Ascomycota</taxon>
        <taxon>Pezizomycotina</taxon>
        <taxon>Sordariomycetes</taxon>
        <taxon>Hypocreomycetidae</taxon>
        <taxon>Glomerellales</taxon>
        <taxon>Plectosphaerellaceae</taxon>
        <taxon>Verticillium</taxon>
    </lineage>
</organism>
<protein>
    <recommendedName>
        <fullName evidence="3">aldehyde dehydrogenase (NAD(+))</fullName>
        <ecNumber evidence="3">1.2.1.3</ecNumber>
    </recommendedName>
</protein>
<evidence type="ECO:0000256" key="3">
    <source>
        <dbReference type="ARBA" id="ARBA00024226"/>
    </source>
</evidence>
<feature type="region of interest" description="Disordered" evidence="7">
    <location>
        <begin position="404"/>
        <end position="423"/>
    </location>
</feature>
<evidence type="ECO:0000256" key="1">
    <source>
        <dbReference type="ARBA" id="ARBA00009986"/>
    </source>
</evidence>
<name>A0A3M9YBD3_9PEZI</name>
<dbReference type="GeneID" id="39609157"/>
<dbReference type="InterPro" id="IPR016162">
    <property type="entry name" value="Ald_DH_N"/>
</dbReference>
<dbReference type="SUPFAM" id="SSF53720">
    <property type="entry name" value="ALDH-like"/>
    <property type="match status" value="1"/>
</dbReference>
<dbReference type="PANTHER" id="PTHR11699">
    <property type="entry name" value="ALDEHYDE DEHYDROGENASE-RELATED"/>
    <property type="match status" value="1"/>
</dbReference>
<dbReference type="EMBL" id="RBVV01000034">
    <property type="protein sequence ID" value="RNJ57827.1"/>
    <property type="molecule type" value="Genomic_DNA"/>
</dbReference>
<evidence type="ECO:0000313" key="9">
    <source>
        <dbReference type="EMBL" id="RNJ57827.1"/>
    </source>
</evidence>
<feature type="compositionally biased region" description="Low complexity" evidence="7">
    <location>
        <begin position="404"/>
        <end position="420"/>
    </location>
</feature>
<gene>
    <name evidence="9" type="ORF">D7B24_005468</name>
</gene>
<dbReference type="InterPro" id="IPR016163">
    <property type="entry name" value="Ald_DH_C"/>
</dbReference>
<evidence type="ECO:0000256" key="5">
    <source>
        <dbReference type="PROSITE-ProRule" id="PRU10007"/>
    </source>
</evidence>
<dbReference type="EC" id="1.2.1.3" evidence="3"/>
<dbReference type="Pfam" id="PF00171">
    <property type="entry name" value="Aldedh"/>
    <property type="match status" value="1"/>
</dbReference>
<keyword evidence="10" id="KW-1185">Reference proteome</keyword>
<dbReference type="InterPro" id="IPR016161">
    <property type="entry name" value="Ald_DH/histidinol_DH"/>
</dbReference>
<feature type="domain" description="Aldehyde dehydrogenase" evidence="8">
    <location>
        <begin position="62"/>
        <end position="537"/>
    </location>
</feature>
<dbReference type="RefSeq" id="XP_028495985.1">
    <property type="nucleotide sequence ID" value="XM_028639620.1"/>
</dbReference>
<comment type="caution">
    <text evidence="9">The sequence shown here is derived from an EMBL/GenBank/DDBJ whole genome shotgun (WGS) entry which is preliminary data.</text>
</comment>
<evidence type="ECO:0000256" key="4">
    <source>
        <dbReference type="ARBA" id="ARBA00049194"/>
    </source>
</evidence>
<comment type="similarity">
    <text evidence="1 6">Belongs to the aldehyde dehydrogenase family.</text>
</comment>
<evidence type="ECO:0000256" key="6">
    <source>
        <dbReference type="RuleBase" id="RU003345"/>
    </source>
</evidence>
<dbReference type="Gene3D" id="3.40.605.10">
    <property type="entry name" value="Aldehyde Dehydrogenase, Chain A, domain 1"/>
    <property type="match status" value="1"/>
</dbReference>
<sequence length="547" mass="57968">MRCAPRPLLLRQAVRPRQQTCLSFLSRNLSAEAHCRLEIELTAPNGVTWKQPRGLFINNEFVNSSNGQQITTVNPFTEQPICSVHAATESDVDSAVAAARAAFQHPSWRDLSSSARGQLLHNLADLVEANALTLATIETLDNGKPLSASLTEDIPDLVSVLRYYAGWADKRHGQTMDLGPAKLAYTLRQPLGVCAQIIPWNYPLSMAGWKLAPALAAGNTLVLKPAEQTPLSMLYLASLVPAAGLPRGVLNVLNGRGPDAGAALAAHAGVDKLAFTGSTPTGRAVMRLAAATLKPVTLETGGKSPLLVFPDAELDRAARWAHVGLMANAGQVCTATSRLLVHDDVHDAFLARFLAVVRDVSVLGDPFAPSTFQGPQITRKQQQDILARVADAVAEGATLALGGEAARPPSLSSSSSSSSPDGTGFFVPPTVLTDVTPRMRVFRDEIFGPCAAVTRFRDEAEAVALANDSAYGLGAAIFTRDLARAHRVARAVEAGMVWINSSNDTDYRVPFGGVKQSGVGRELGEAGIEAYTVAKSVHVNLEAAEGP</sequence>
<proteinExistence type="inferred from homology"/>
<dbReference type="Gene3D" id="3.40.309.10">
    <property type="entry name" value="Aldehyde Dehydrogenase, Chain A, domain 2"/>
    <property type="match status" value="1"/>
</dbReference>
<dbReference type="InterPro" id="IPR015590">
    <property type="entry name" value="Aldehyde_DH_dom"/>
</dbReference>
<evidence type="ECO:0000256" key="7">
    <source>
        <dbReference type="SAM" id="MobiDB-lite"/>
    </source>
</evidence>
<evidence type="ECO:0000256" key="2">
    <source>
        <dbReference type="ARBA" id="ARBA00023002"/>
    </source>
</evidence>
<dbReference type="GO" id="GO:0004029">
    <property type="term" value="F:aldehyde dehydrogenase (NAD+) activity"/>
    <property type="evidence" value="ECO:0007669"/>
    <property type="project" value="UniProtKB-EC"/>
</dbReference>
<dbReference type="InterPro" id="IPR029510">
    <property type="entry name" value="Ald_DH_CS_GLU"/>
</dbReference>
<accession>A0A3M9YBD3</accession>
<dbReference type="FunFam" id="3.40.309.10:FF:000012">
    <property type="entry name" value="Betaine aldehyde dehydrogenase"/>
    <property type="match status" value="1"/>
</dbReference>
<comment type="catalytic activity">
    <reaction evidence="4">
        <text>an aldehyde + NAD(+) + H2O = a carboxylate + NADH + 2 H(+)</text>
        <dbReference type="Rhea" id="RHEA:16185"/>
        <dbReference type="ChEBI" id="CHEBI:15377"/>
        <dbReference type="ChEBI" id="CHEBI:15378"/>
        <dbReference type="ChEBI" id="CHEBI:17478"/>
        <dbReference type="ChEBI" id="CHEBI:29067"/>
        <dbReference type="ChEBI" id="CHEBI:57540"/>
        <dbReference type="ChEBI" id="CHEBI:57945"/>
        <dbReference type="EC" id="1.2.1.3"/>
    </reaction>
</comment>
<evidence type="ECO:0000313" key="10">
    <source>
        <dbReference type="Proteomes" id="UP000267145"/>
    </source>
</evidence>
<feature type="active site" evidence="5">
    <location>
        <position position="299"/>
    </location>
</feature>
<dbReference type="AlphaFoldDB" id="A0A3M9YBD3"/>
<reference evidence="9 10" key="1">
    <citation type="submission" date="2018-10" db="EMBL/GenBank/DDBJ databases">
        <title>Genome sequence of Verticillium nonalfalfae VnAa140.</title>
        <authorList>
            <person name="Stajich J.E."/>
            <person name="Kasson M.T."/>
        </authorList>
    </citation>
    <scope>NUCLEOTIDE SEQUENCE [LARGE SCALE GENOMIC DNA]</scope>
    <source>
        <strain evidence="9 10">VnAa140</strain>
    </source>
</reference>